<keyword evidence="6" id="KW-0997">Cell inner membrane</keyword>
<dbReference type="GO" id="GO:0005524">
    <property type="term" value="F:ATP binding"/>
    <property type="evidence" value="ECO:0007669"/>
    <property type="project" value="UniProtKB-UniRule"/>
</dbReference>
<dbReference type="Pfam" id="PF07517">
    <property type="entry name" value="SecA_DEAD"/>
    <property type="match status" value="1"/>
</dbReference>
<evidence type="ECO:0000313" key="21">
    <source>
        <dbReference type="Proteomes" id="UP000441389"/>
    </source>
</evidence>
<dbReference type="SMART" id="SM00958">
    <property type="entry name" value="SecA_PP_bind"/>
    <property type="match status" value="1"/>
</dbReference>
<organism evidence="20 21">
    <name type="scientific">Sphingomonas horti</name>
    <dbReference type="NCBI Taxonomy" id="2682842"/>
    <lineage>
        <taxon>Bacteria</taxon>
        <taxon>Pseudomonadati</taxon>
        <taxon>Pseudomonadota</taxon>
        <taxon>Alphaproteobacteria</taxon>
        <taxon>Sphingomonadales</taxon>
        <taxon>Sphingomonadaceae</taxon>
        <taxon>Sphingomonas</taxon>
    </lineage>
</organism>
<evidence type="ECO:0000256" key="7">
    <source>
        <dbReference type="ARBA" id="ARBA00022723"/>
    </source>
</evidence>
<dbReference type="Gene3D" id="3.90.1440.10">
    <property type="entry name" value="SecA, preprotein cross-linking domain"/>
    <property type="match status" value="1"/>
</dbReference>
<dbReference type="SUPFAM" id="SSF81767">
    <property type="entry name" value="Pre-protein crosslinking domain of SecA"/>
    <property type="match status" value="1"/>
</dbReference>
<keyword evidence="11 15" id="KW-0653">Protein transport</keyword>
<dbReference type="GO" id="GO:0008564">
    <property type="term" value="F:protein-exporting ATPase activity"/>
    <property type="evidence" value="ECO:0007669"/>
    <property type="project" value="UniProtKB-EC"/>
</dbReference>
<dbReference type="GO" id="GO:0065002">
    <property type="term" value="P:intracellular protein transmembrane transport"/>
    <property type="evidence" value="ECO:0007669"/>
    <property type="project" value="UniProtKB-UniRule"/>
</dbReference>
<dbReference type="InterPro" id="IPR036670">
    <property type="entry name" value="SecA_X-link_sf"/>
</dbReference>
<dbReference type="Pfam" id="PF01043">
    <property type="entry name" value="SecA_PP_bind"/>
    <property type="match status" value="1"/>
</dbReference>
<dbReference type="FunFam" id="1.10.3060.10:FF:000003">
    <property type="entry name" value="Protein translocase subunit SecA"/>
    <property type="match status" value="1"/>
</dbReference>
<reference evidence="20 21" key="1">
    <citation type="submission" date="2019-12" db="EMBL/GenBank/DDBJ databases">
        <authorList>
            <person name="Huq M.A."/>
        </authorList>
    </citation>
    <scope>NUCLEOTIDE SEQUENCE [LARGE SCALE GENOMIC DNA]</scope>
    <source>
        <strain evidence="20 21">MAH-20</strain>
    </source>
</reference>
<dbReference type="FunFam" id="3.40.50.300:FF:000113">
    <property type="entry name" value="Preprotein translocase subunit SecA"/>
    <property type="match status" value="1"/>
</dbReference>
<dbReference type="Proteomes" id="UP000441389">
    <property type="component" value="Unassembled WGS sequence"/>
</dbReference>
<protein>
    <recommendedName>
        <fullName evidence="15 16">Protein translocase subunit SecA</fullName>
        <ecNumber evidence="15">7.4.2.8</ecNumber>
    </recommendedName>
</protein>
<dbReference type="InterPro" id="IPR014018">
    <property type="entry name" value="SecA_motor_DEAD"/>
</dbReference>
<dbReference type="InterPro" id="IPR011115">
    <property type="entry name" value="SecA_DEAD"/>
</dbReference>
<dbReference type="RefSeq" id="WP_157027401.1">
    <property type="nucleotide sequence ID" value="NZ_WQMS01000013.1"/>
</dbReference>
<keyword evidence="7" id="KW-0479">Metal-binding</keyword>
<sequence>MFGALAKTVFGSSNDRYVKSLGPIVNRINGFEPSVSAMNDEELAQQTVRFRERLANGESLDAILPEAFATVREAAKRTLGQRHYDVQMIGGIVLHRGEIAEMRTGEGKTLVATLATYLNALPGQGVHVVTVNDYLARRDAEWMGQIYRFLGLTVGVIVPNLTDQQRREAYASDITYGTNNEFGFDYLRDNMKYERESMVQRAFNFAIVDEVDSILIDEARTPLIISGPTDDKSELYKQVDAVVKQFVPDDYELDEKQKTIILTEEGTEKAERMLEAAGLLQGDNLYDFENTQVVHHLNQSLRANAMFKLDTDYIVKDGKIVIIDEFTGRMMDGRRWSDGLHQAVEAKEGVNIEPENQTLASITFQNYFRMYPKLSGMTGTAATEAGEFNDIYKLNVVTIPTNLPVKRVDEDDQFYKNIKDKFAAIAKSIEEHSSRGQPVLVGTVSIEKSELLSQFLRQLNVPHNVLNARFHEQEAHIVAQAGQPGAVTIATNMAGRGTDIQLGGNVEFRVEDELSGLPEGPDRDAAIARIKREVEESKRKVIEAGGLFVLGTERHESRRIDNQLRGRSGRQGDPGLSRFYLSLDDDLLRIFGPDTMFAKMMNSNLADGEAIGSRWLNKAIETAQKKVEARNYDIRKQLLEYDDVMNDQRKVIYEQRTDIMDSETLEDVVEDMRHETVNTLVAEACPPHTYPEQWNIEGLKTRAREILAAEVPIDDWIKEAAVDPEMIEERLRAMTDEAMAAKAKELEPSTWAQVEKSVLLQSLDHHWKEHLATLDALRQVVHLRAYAQKTPINEYKQEAFALFERMLESIREDVTRVLAHAQFMAAPPELPPMPEFVTTHIDPLTGDDNSWDQDAASGLVTSTLPPLQIAQPAMAAELGTDPAQWEGRVSRNAPCPCGSGQKYKHCHGAL</sequence>
<comment type="cofactor">
    <cofactor evidence="1">
        <name>Zn(2+)</name>
        <dbReference type="ChEBI" id="CHEBI:29105"/>
    </cofactor>
</comment>
<evidence type="ECO:0000256" key="12">
    <source>
        <dbReference type="ARBA" id="ARBA00022967"/>
    </source>
</evidence>
<dbReference type="HAMAP" id="MF_01382">
    <property type="entry name" value="SecA"/>
    <property type="match status" value="1"/>
</dbReference>
<dbReference type="PANTHER" id="PTHR30612">
    <property type="entry name" value="SECA INNER MEMBRANE COMPONENT OF SEC PROTEIN SECRETION SYSTEM"/>
    <property type="match status" value="1"/>
</dbReference>
<dbReference type="InterPro" id="IPR011116">
    <property type="entry name" value="SecA_Wing/Scaffold"/>
</dbReference>
<gene>
    <name evidence="15 20" type="primary">secA</name>
    <name evidence="20" type="ORF">GON01_11015</name>
</gene>
<dbReference type="Pfam" id="PF07516">
    <property type="entry name" value="SecA_SW"/>
    <property type="match status" value="1"/>
</dbReference>
<evidence type="ECO:0000313" key="20">
    <source>
        <dbReference type="EMBL" id="MVO78460.1"/>
    </source>
</evidence>
<evidence type="ECO:0000259" key="19">
    <source>
        <dbReference type="PROSITE" id="PS51196"/>
    </source>
</evidence>
<evidence type="ECO:0000256" key="11">
    <source>
        <dbReference type="ARBA" id="ARBA00022927"/>
    </source>
</evidence>
<dbReference type="Gene3D" id="1.10.3060.10">
    <property type="entry name" value="Helical scaffold and wing domains of SecA"/>
    <property type="match status" value="1"/>
</dbReference>
<dbReference type="PROSITE" id="PS51196">
    <property type="entry name" value="SECA_MOTOR_DEAD"/>
    <property type="match status" value="1"/>
</dbReference>
<keyword evidence="13 15" id="KW-0811">Translocation</keyword>
<dbReference type="GO" id="GO:0043952">
    <property type="term" value="P:protein transport by the Sec complex"/>
    <property type="evidence" value="ECO:0007669"/>
    <property type="project" value="TreeGrafter"/>
</dbReference>
<feature type="binding site" evidence="15">
    <location>
        <position position="87"/>
    </location>
    <ligand>
        <name>ATP</name>
        <dbReference type="ChEBI" id="CHEBI:30616"/>
    </ligand>
</feature>
<evidence type="ECO:0000256" key="4">
    <source>
        <dbReference type="ARBA" id="ARBA00022475"/>
    </source>
</evidence>
<dbReference type="PROSITE" id="PS51194">
    <property type="entry name" value="HELICASE_CTER"/>
    <property type="match status" value="1"/>
</dbReference>
<evidence type="ECO:0000256" key="13">
    <source>
        <dbReference type="ARBA" id="ARBA00023010"/>
    </source>
</evidence>
<dbReference type="InterPro" id="IPR004027">
    <property type="entry name" value="SEC_C_motif"/>
</dbReference>
<dbReference type="Pfam" id="PF21090">
    <property type="entry name" value="P-loop_SecA"/>
    <property type="match status" value="1"/>
</dbReference>
<dbReference type="GO" id="GO:0005886">
    <property type="term" value="C:plasma membrane"/>
    <property type="evidence" value="ECO:0007669"/>
    <property type="project" value="UniProtKB-SubCell"/>
</dbReference>
<name>A0A6I4J1G4_9SPHN</name>
<dbReference type="InterPro" id="IPR014001">
    <property type="entry name" value="Helicase_ATP-bd"/>
</dbReference>
<dbReference type="InterPro" id="IPR011130">
    <property type="entry name" value="SecA_preprotein_X-link_dom"/>
</dbReference>
<evidence type="ECO:0000256" key="1">
    <source>
        <dbReference type="ARBA" id="ARBA00001947"/>
    </source>
</evidence>
<comment type="subunit">
    <text evidence="15">Monomer and homodimer. Part of the essential Sec protein translocation apparatus which comprises SecA, SecYEG and auxiliary proteins SecDF-YajC and YidC.</text>
</comment>
<dbReference type="SUPFAM" id="SSF52540">
    <property type="entry name" value="P-loop containing nucleoside triphosphate hydrolases"/>
    <property type="match status" value="2"/>
</dbReference>
<evidence type="ECO:0000259" key="18">
    <source>
        <dbReference type="PROSITE" id="PS51194"/>
    </source>
</evidence>
<dbReference type="GO" id="GO:0017038">
    <property type="term" value="P:protein import"/>
    <property type="evidence" value="ECO:0007669"/>
    <property type="project" value="InterPro"/>
</dbReference>
<keyword evidence="10 15" id="KW-0067">ATP-binding</keyword>
<keyword evidence="21" id="KW-1185">Reference proteome</keyword>
<dbReference type="NCBIfam" id="NF009538">
    <property type="entry name" value="PRK12904.1"/>
    <property type="match status" value="1"/>
</dbReference>
<keyword evidence="4 15" id="KW-1003">Cell membrane</keyword>
<dbReference type="InterPro" id="IPR036266">
    <property type="entry name" value="SecA_Wing/Scaffold_sf"/>
</dbReference>
<dbReference type="InterPro" id="IPR020937">
    <property type="entry name" value="SecA_CS"/>
</dbReference>
<evidence type="ECO:0000256" key="8">
    <source>
        <dbReference type="ARBA" id="ARBA00022741"/>
    </source>
</evidence>
<dbReference type="FunFam" id="3.90.1440.10:FF:000001">
    <property type="entry name" value="Preprotein translocase subunit SecA"/>
    <property type="match status" value="1"/>
</dbReference>
<dbReference type="GO" id="GO:0005829">
    <property type="term" value="C:cytosol"/>
    <property type="evidence" value="ECO:0007669"/>
    <property type="project" value="TreeGrafter"/>
</dbReference>
<comment type="subcellular location">
    <subcellularLocation>
        <location evidence="15">Cell membrane</location>
        <topology evidence="15">Peripheral membrane protein</topology>
        <orientation evidence="15">Cytoplasmic side</orientation>
    </subcellularLocation>
    <subcellularLocation>
        <location evidence="15">Cytoplasm</location>
    </subcellularLocation>
    <text evidence="15">Distribution is 50-50.</text>
</comment>
<dbReference type="InterPro" id="IPR001650">
    <property type="entry name" value="Helicase_C-like"/>
</dbReference>
<dbReference type="AlphaFoldDB" id="A0A6I4J1G4"/>
<feature type="domain" description="SecA family profile" evidence="19">
    <location>
        <begin position="3"/>
        <end position="612"/>
    </location>
</feature>
<keyword evidence="9" id="KW-0862">Zinc</keyword>
<evidence type="ECO:0000256" key="2">
    <source>
        <dbReference type="ARBA" id="ARBA00007650"/>
    </source>
</evidence>
<dbReference type="PROSITE" id="PS51192">
    <property type="entry name" value="HELICASE_ATP_BIND_1"/>
    <property type="match status" value="1"/>
</dbReference>
<dbReference type="Gene3D" id="3.40.50.300">
    <property type="entry name" value="P-loop containing nucleotide triphosphate hydrolases"/>
    <property type="match status" value="2"/>
</dbReference>
<dbReference type="InterPro" id="IPR000185">
    <property type="entry name" value="SecA"/>
</dbReference>
<comment type="caution">
    <text evidence="20">The sequence shown here is derived from an EMBL/GenBank/DDBJ whole genome shotgun (WGS) entry which is preliminary data.</text>
</comment>
<dbReference type="PRINTS" id="PR00906">
    <property type="entry name" value="SECA"/>
</dbReference>
<dbReference type="NCBIfam" id="TIGR00963">
    <property type="entry name" value="secA"/>
    <property type="match status" value="1"/>
</dbReference>
<feature type="domain" description="Helicase C-terminal" evidence="18">
    <location>
        <begin position="410"/>
        <end position="628"/>
    </location>
</feature>
<dbReference type="EMBL" id="WQMS01000013">
    <property type="protein sequence ID" value="MVO78460.1"/>
    <property type="molecule type" value="Genomic_DNA"/>
</dbReference>
<dbReference type="InterPro" id="IPR027417">
    <property type="entry name" value="P-loop_NTPase"/>
</dbReference>
<feature type="binding site" evidence="15">
    <location>
        <position position="499"/>
    </location>
    <ligand>
        <name>ATP</name>
        <dbReference type="ChEBI" id="CHEBI:30616"/>
    </ligand>
</feature>
<dbReference type="GO" id="GO:0046872">
    <property type="term" value="F:metal ion binding"/>
    <property type="evidence" value="ECO:0007669"/>
    <property type="project" value="UniProtKB-KW"/>
</dbReference>
<keyword evidence="14 15" id="KW-0472">Membrane</keyword>
<evidence type="ECO:0000259" key="17">
    <source>
        <dbReference type="PROSITE" id="PS51192"/>
    </source>
</evidence>
<dbReference type="SMART" id="SM00957">
    <property type="entry name" value="SecA_DEAD"/>
    <property type="match status" value="1"/>
</dbReference>
<evidence type="ECO:0000256" key="16">
    <source>
        <dbReference type="RuleBase" id="RU003874"/>
    </source>
</evidence>
<keyword evidence="12 15" id="KW-1278">Translocase</keyword>
<feature type="domain" description="Helicase ATP-binding" evidence="17">
    <location>
        <begin position="89"/>
        <end position="247"/>
    </location>
</feature>
<keyword evidence="8 15" id="KW-0547">Nucleotide-binding</keyword>
<dbReference type="PANTHER" id="PTHR30612:SF0">
    <property type="entry name" value="CHLOROPLAST PROTEIN-TRANSPORTING ATPASE"/>
    <property type="match status" value="1"/>
</dbReference>
<keyword evidence="3 15" id="KW-0813">Transport</keyword>
<evidence type="ECO:0000256" key="3">
    <source>
        <dbReference type="ARBA" id="ARBA00022448"/>
    </source>
</evidence>
<evidence type="ECO:0000256" key="5">
    <source>
        <dbReference type="ARBA" id="ARBA00022490"/>
    </source>
</evidence>
<dbReference type="GO" id="GO:0006605">
    <property type="term" value="P:protein targeting"/>
    <property type="evidence" value="ECO:0007669"/>
    <property type="project" value="UniProtKB-UniRule"/>
</dbReference>
<comment type="catalytic activity">
    <reaction evidence="15">
        <text>ATP + H2O + cellular proteinSide 1 = ADP + phosphate + cellular proteinSide 2.</text>
        <dbReference type="EC" id="7.4.2.8"/>
    </reaction>
</comment>
<accession>A0A6I4J1G4</accession>
<comment type="similarity">
    <text evidence="2 15 16">Belongs to the SecA family.</text>
</comment>
<evidence type="ECO:0000256" key="14">
    <source>
        <dbReference type="ARBA" id="ARBA00023136"/>
    </source>
</evidence>
<evidence type="ECO:0000256" key="15">
    <source>
        <dbReference type="HAMAP-Rule" id="MF_01382"/>
    </source>
</evidence>
<evidence type="ECO:0000256" key="6">
    <source>
        <dbReference type="ARBA" id="ARBA00022519"/>
    </source>
</evidence>
<feature type="binding site" evidence="15">
    <location>
        <begin position="105"/>
        <end position="109"/>
    </location>
    <ligand>
        <name>ATP</name>
        <dbReference type="ChEBI" id="CHEBI:30616"/>
    </ligand>
</feature>
<dbReference type="CDD" id="cd18803">
    <property type="entry name" value="SF2_C_secA"/>
    <property type="match status" value="1"/>
</dbReference>
<dbReference type="InterPro" id="IPR044722">
    <property type="entry name" value="SecA_SF2_C"/>
</dbReference>
<keyword evidence="5 15" id="KW-0963">Cytoplasm</keyword>
<dbReference type="FunFam" id="3.40.50.300:FF:000334">
    <property type="entry name" value="Protein translocase subunit SecA"/>
    <property type="match status" value="1"/>
</dbReference>
<dbReference type="PROSITE" id="PS01312">
    <property type="entry name" value="SECA"/>
    <property type="match status" value="1"/>
</dbReference>
<dbReference type="Pfam" id="PF02810">
    <property type="entry name" value="SEC-C"/>
    <property type="match status" value="1"/>
</dbReference>
<dbReference type="Gene3D" id="3.10.450.50">
    <property type="match status" value="1"/>
</dbReference>
<proteinExistence type="inferred from homology"/>
<dbReference type="SUPFAM" id="SSF81886">
    <property type="entry name" value="Helical scaffold and wing domains of SecA"/>
    <property type="match status" value="1"/>
</dbReference>
<dbReference type="GO" id="GO:0031522">
    <property type="term" value="C:cell envelope Sec protein transport complex"/>
    <property type="evidence" value="ECO:0007669"/>
    <property type="project" value="UniProtKB-ARBA"/>
</dbReference>
<evidence type="ECO:0000256" key="10">
    <source>
        <dbReference type="ARBA" id="ARBA00022840"/>
    </source>
</evidence>
<evidence type="ECO:0000256" key="9">
    <source>
        <dbReference type="ARBA" id="ARBA00022833"/>
    </source>
</evidence>
<dbReference type="CDD" id="cd17928">
    <property type="entry name" value="DEXDc_SecA"/>
    <property type="match status" value="1"/>
</dbReference>
<comment type="function">
    <text evidence="15">Part of the Sec protein translocase complex. Interacts with the SecYEG preprotein conducting channel. Has a central role in coupling the hydrolysis of ATP to the transfer of proteins into and across the cell membrane, serving both as a receptor for the preprotein-SecB complex and as an ATP-driven molecular motor driving the stepwise translocation of polypeptide chains across the membrane.</text>
</comment>
<dbReference type="EC" id="7.4.2.8" evidence="15"/>